<comment type="similarity">
    <text evidence="1">Belongs to the ABC transporter superfamily.</text>
</comment>
<dbReference type="Pfam" id="PF00005">
    <property type="entry name" value="ABC_tran"/>
    <property type="match status" value="1"/>
</dbReference>
<dbReference type="Gene3D" id="3.40.50.300">
    <property type="entry name" value="P-loop containing nucleotide triphosphate hydrolases"/>
    <property type="match status" value="1"/>
</dbReference>
<feature type="domain" description="ABC transporter" evidence="5">
    <location>
        <begin position="7"/>
        <end position="232"/>
    </location>
</feature>
<accession>A0A6J6E2W6</accession>
<organism evidence="6">
    <name type="scientific">freshwater metagenome</name>
    <dbReference type="NCBI Taxonomy" id="449393"/>
    <lineage>
        <taxon>unclassified sequences</taxon>
        <taxon>metagenomes</taxon>
        <taxon>ecological metagenomes</taxon>
    </lineage>
</organism>
<protein>
    <submittedName>
        <fullName evidence="6">Unannotated protein</fullName>
    </submittedName>
</protein>
<dbReference type="GO" id="GO:0005524">
    <property type="term" value="F:ATP binding"/>
    <property type="evidence" value="ECO:0007669"/>
    <property type="project" value="UniProtKB-KW"/>
</dbReference>
<dbReference type="EMBL" id="CAEZTU010000006">
    <property type="protein sequence ID" value="CAB4570890.1"/>
    <property type="molecule type" value="Genomic_DNA"/>
</dbReference>
<dbReference type="InterPro" id="IPR017871">
    <property type="entry name" value="ABC_transporter-like_CS"/>
</dbReference>
<dbReference type="SUPFAM" id="SSF52540">
    <property type="entry name" value="P-loop containing nucleoside triphosphate hydrolases"/>
    <property type="match status" value="1"/>
</dbReference>
<keyword evidence="3" id="KW-0547">Nucleotide-binding</keyword>
<dbReference type="AlphaFoldDB" id="A0A6J6E2W6"/>
<evidence type="ECO:0000259" key="5">
    <source>
        <dbReference type="PROSITE" id="PS50893"/>
    </source>
</evidence>
<dbReference type="InterPro" id="IPR003439">
    <property type="entry name" value="ABC_transporter-like_ATP-bd"/>
</dbReference>
<dbReference type="InterPro" id="IPR050763">
    <property type="entry name" value="ABC_transporter_ATP-binding"/>
</dbReference>
<dbReference type="PANTHER" id="PTHR42711:SF5">
    <property type="entry name" value="ABC TRANSPORTER ATP-BINDING PROTEIN NATA"/>
    <property type="match status" value="1"/>
</dbReference>
<evidence type="ECO:0000256" key="3">
    <source>
        <dbReference type="ARBA" id="ARBA00022741"/>
    </source>
</evidence>
<evidence type="ECO:0000256" key="4">
    <source>
        <dbReference type="ARBA" id="ARBA00022840"/>
    </source>
</evidence>
<evidence type="ECO:0000313" key="6">
    <source>
        <dbReference type="EMBL" id="CAB4570890.1"/>
    </source>
</evidence>
<dbReference type="GO" id="GO:0016887">
    <property type="term" value="F:ATP hydrolysis activity"/>
    <property type="evidence" value="ECO:0007669"/>
    <property type="project" value="InterPro"/>
</dbReference>
<proteinExistence type="inferred from homology"/>
<dbReference type="PROSITE" id="PS50893">
    <property type="entry name" value="ABC_TRANSPORTER_2"/>
    <property type="match status" value="1"/>
</dbReference>
<sequence length="296" mass="32872">MSINNVIECSNLTKDYGSGHGVFNINLTIPEGEVFGLIGANGAGKSTFIKLLMDLINPTSGKARIFNLDAQKNSIELKSRIGYLPGELMQFPGVTAGYILNLLMNIRKIDAKYYIDELADRMQLDLTRKFQDLSHGNKQKVGLIQAFMHKPRLLILDEPTLGLDPIIQRELKKLIQESTSNGATIILSSHILTDVESVCSRIGLINDGRLVKDGTMAELKKSRSHIVKAHMIGAFSSKEELEDAGAHNIKIDGQEISFEVQGEIDQAIKVLAKYEVIELDSRELSLEEVFFTEVEK</sequence>
<dbReference type="SMART" id="SM00382">
    <property type="entry name" value="AAA"/>
    <property type="match status" value="1"/>
</dbReference>
<keyword evidence="4" id="KW-0067">ATP-binding</keyword>
<name>A0A6J6E2W6_9ZZZZ</name>
<keyword evidence="2" id="KW-0813">Transport</keyword>
<dbReference type="CDD" id="cd03230">
    <property type="entry name" value="ABC_DR_subfamily_A"/>
    <property type="match status" value="1"/>
</dbReference>
<evidence type="ECO:0000256" key="1">
    <source>
        <dbReference type="ARBA" id="ARBA00005417"/>
    </source>
</evidence>
<evidence type="ECO:0000256" key="2">
    <source>
        <dbReference type="ARBA" id="ARBA00022448"/>
    </source>
</evidence>
<dbReference type="InterPro" id="IPR003593">
    <property type="entry name" value="AAA+_ATPase"/>
</dbReference>
<dbReference type="PROSITE" id="PS00211">
    <property type="entry name" value="ABC_TRANSPORTER_1"/>
    <property type="match status" value="1"/>
</dbReference>
<dbReference type="PANTHER" id="PTHR42711">
    <property type="entry name" value="ABC TRANSPORTER ATP-BINDING PROTEIN"/>
    <property type="match status" value="1"/>
</dbReference>
<reference evidence="6" key="1">
    <citation type="submission" date="2020-05" db="EMBL/GenBank/DDBJ databases">
        <authorList>
            <person name="Chiriac C."/>
            <person name="Salcher M."/>
            <person name="Ghai R."/>
            <person name="Kavagutti S V."/>
        </authorList>
    </citation>
    <scope>NUCLEOTIDE SEQUENCE</scope>
</reference>
<gene>
    <name evidence="6" type="ORF">UFOPK1740_00226</name>
</gene>
<dbReference type="InterPro" id="IPR027417">
    <property type="entry name" value="P-loop_NTPase"/>
</dbReference>